<dbReference type="EMBL" id="CP011125">
    <property type="protein sequence ID" value="AKF07814.1"/>
    <property type="molecule type" value="Genomic_DNA"/>
</dbReference>
<dbReference type="InterPro" id="IPR002549">
    <property type="entry name" value="AI-2E-like"/>
</dbReference>
<feature type="transmembrane region" description="Helical" evidence="7">
    <location>
        <begin position="273"/>
        <end position="291"/>
    </location>
</feature>
<dbReference type="STRING" id="927083.DB32_004963"/>
<evidence type="ECO:0000256" key="2">
    <source>
        <dbReference type="ARBA" id="ARBA00009773"/>
    </source>
</evidence>
<dbReference type="KEGG" id="samy:DB32_004963"/>
<feature type="transmembrane region" description="Helical" evidence="7">
    <location>
        <begin position="236"/>
        <end position="261"/>
    </location>
</feature>
<reference evidence="8 9" key="1">
    <citation type="submission" date="2015-03" db="EMBL/GenBank/DDBJ databases">
        <title>Genome assembly of Sandaracinus amylolyticus DSM 53668.</title>
        <authorList>
            <person name="Sharma G."/>
            <person name="Subramanian S."/>
        </authorList>
    </citation>
    <scope>NUCLEOTIDE SEQUENCE [LARGE SCALE GENOMIC DNA]</scope>
    <source>
        <strain evidence="8 9">DSM 53668</strain>
    </source>
</reference>
<comment type="subcellular location">
    <subcellularLocation>
        <location evidence="1">Membrane</location>
        <topology evidence="1">Multi-pass membrane protein</topology>
    </subcellularLocation>
</comment>
<sequence>MFPRWLVVLLGLLAVGGTVYLLRGVLTPIALSFGIAYLLDPLVDRFESRGVPRGAAITLVLAIVAAVMVVFTLLVLPGMVREVIHFVTELPGEMQELLARIEPWLTARGIPVPHDVDEALTQFELDPSELASHAAAPAQAALRFVLGGTASALGALASALIVPVLAFYLLYDFDRMTVGARELVPPRIRPWVVEVASEIDAVLGQFVRGQLLVMLAMGVLYAGAYSLVGVRLAVPIGLVAGLLAFIPYVGGGSALGMALLMCLVDWTDWTKPALVVVAYLVCQGLEGFVIVPRVVGDKVGLPAVWVLVALMVGGELFGFLGVLLAVPAAAVVKIFVVRGLRWYKQSPLYLEGAGVERVAEVVQRTEAPIGEPPAPIASVPDIAQEIAPVIPVAAATPSDAAPIAEDAGPTLPTSPDAPVPPERDEDEEDDDDEESPR</sequence>
<feature type="transmembrane region" description="Helical" evidence="7">
    <location>
        <begin position="26"/>
        <end position="43"/>
    </location>
</feature>
<keyword evidence="3 7" id="KW-0812">Transmembrane</keyword>
<feature type="region of interest" description="Disordered" evidence="6">
    <location>
        <begin position="398"/>
        <end position="437"/>
    </location>
</feature>
<proteinExistence type="inferred from homology"/>
<evidence type="ECO:0000256" key="7">
    <source>
        <dbReference type="SAM" id="Phobius"/>
    </source>
</evidence>
<protein>
    <submittedName>
        <fullName evidence="8">Putative permease often clustered with de novo purine synthesis</fullName>
    </submittedName>
</protein>
<evidence type="ECO:0000256" key="6">
    <source>
        <dbReference type="SAM" id="MobiDB-lite"/>
    </source>
</evidence>
<evidence type="ECO:0000256" key="5">
    <source>
        <dbReference type="ARBA" id="ARBA00023136"/>
    </source>
</evidence>
<dbReference type="GO" id="GO:0016020">
    <property type="term" value="C:membrane"/>
    <property type="evidence" value="ECO:0007669"/>
    <property type="project" value="UniProtKB-SubCell"/>
</dbReference>
<evidence type="ECO:0000313" key="9">
    <source>
        <dbReference type="Proteomes" id="UP000034883"/>
    </source>
</evidence>
<comment type="similarity">
    <text evidence="2">Belongs to the autoinducer-2 exporter (AI-2E) (TC 2.A.86) family.</text>
</comment>
<keyword evidence="4 7" id="KW-1133">Transmembrane helix</keyword>
<organism evidence="8 9">
    <name type="scientific">Sandaracinus amylolyticus</name>
    <dbReference type="NCBI Taxonomy" id="927083"/>
    <lineage>
        <taxon>Bacteria</taxon>
        <taxon>Pseudomonadati</taxon>
        <taxon>Myxococcota</taxon>
        <taxon>Polyangia</taxon>
        <taxon>Polyangiales</taxon>
        <taxon>Sandaracinaceae</taxon>
        <taxon>Sandaracinus</taxon>
    </lineage>
</organism>
<dbReference type="AlphaFoldDB" id="A0A0F6SFZ7"/>
<evidence type="ECO:0000256" key="3">
    <source>
        <dbReference type="ARBA" id="ARBA00022692"/>
    </source>
</evidence>
<dbReference type="Proteomes" id="UP000034883">
    <property type="component" value="Chromosome"/>
</dbReference>
<keyword evidence="9" id="KW-1185">Reference proteome</keyword>
<evidence type="ECO:0000313" key="8">
    <source>
        <dbReference type="EMBL" id="AKF07814.1"/>
    </source>
</evidence>
<dbReference type="PANTHER" id="PTHR21716">
    <property type="entry name" value="TRANSMEMBRANE PROTEIN"/>
    <property type="match status" value="1"/>
</dbReference>
<dbReference type="GO" id="GO:0055085">
    <property type="term" value="P:transmembrane transport"/>
    <property type="evidence" value="ECO:0007669"/>
    <property type="project" value="TreeGrafter"/>
</dbReference>
<feature type="compositionally biased region" description="Acidic residues" evidence="6">
    <location>
        <begin position="423"/>
        <end position="437"/>
    </location>
</feature>
<feature type="transmembrane region" description="Helical" evidence="7">
    <location>
        <begin position="152"/>
        <end position="171"/>
    </location>
</feature>
<feature type="transmembrane region" description="Helical" evidence="7">
    <location>
        <begin position="303"/>
        <end position="336"/>
    </location>
</feature>
<dbReference type="PANTHER" id="PTHR21716:SF64">
    <property type="entry name" value="AI-2 TRANSPORT PROTEIN TQSA"/>
    <property type="match status" value="1"/>
</dbReference>
<dbReference type="Pfam" id="PF01594">
    <property type="entry name" value="AI-2E_transport"/>
    <property type="match status" value="1"/>
</dbReference>
<gene>
    <name evidence="8" type="ORF">DB32_004963</name>
</gene>
<feature type="transmembrane region" description="Helical" evidence="7">
    <location>
        <begin position="211"/>
        <end position="230"/>
    </location>
</feature>
<keyword evidence="5 7" id="KW-0472">Membrane</keyword>
<accession>A0A0F6SFZ7</accession>
<evidence type="ECO:0000256" key="4">
    <source>
        <dbReference type="ARBA" id="ARBA00022989"/>
    </source>
</evidence>
<feature type="transmembrane region" description="Helical" evidence="7">
    <location>
        <begin position="55"/>
        <end position="76"/>
    </location>
</feature>
<evidence type="ECO:0000256" key="1">
    <source>
        <dbReference type="ARBA" id="ARBA00004141"/>
    </source>
</evidence>
<name>A0A0F6SFZ7_9BACT</name>